<reference evidence="1 2" key="1">
    <citation type="submission" date="2023-07" db="EMBL/GenBank/DDBJ databases">
        <title>Genomic Encyclopedia of Type Strains, Phase IV (KMG-IV): sequencing the most valuable type-strain genomes for metagenomic binning, comparative biology and taxonomic classification.</title>
        <authorList>
            <person name="Goeker M."/>
        </authorList>
    </citation>
    <scope>NUCLEOTIDE SEQUENCE [LARGE SCALE GENOMIC DNA]</scope>
    <source>
        <strain evidence="1 2">DSM 5896</strain>
    </source>
</reference>
<dbReference type="Proteomes" id="UP001237448">
    <property type="component" value="Unassembled WGS sequence"/>
</dbReference>
<name>A0ABU0FFZ7_9HYPH</name>
<comment type="caution">
    <text evidence="1">The sequence shown here is derived from an EMBL/GenBank/DDBJ whole genome shotgun (WGS) entry which is preliminary data.</text>
</comment>
<sequence>MPAPIVESLCIGKHPSHPDACEDRVVSALPYAAAIVDGATDIHGYRYDDRAPGWLAADIVARCIADNAERMVTEDWNDDAVFSEIDRHFEAAYRHFGLFDLACADPKRRFRSALVLARASTDGLRIIGDLSLVRVDGSRVTNPTNDLEALFIALRRALWSDPSMAELDEDGRDAAVGTLLRAGIAPIGPTADIRTRVETVLRREPHFPPETIDAALDLGLRGGRDARDGRSPLYSMAIDGFSHENPPQPGITIPWGQFSTVELFSDGYPGQPSGATIADWEALIDAANREDPRRLGRFAAVKGVIPGGSHDDRSLIIVRHWARPRI</sequence>
<accession>A0ABU0FFZ7</accession>
<protein>
    <submittedName>
        <fullName evidence="1">Uncharacterized protein</fullName>
    </submittedName>
</protein>
<keyword evidence="2" id="KW-1185">Reference proteome</keyword>
<organism evidence="1 2">
    <name type="scientific">Labrys monachus</name>
    <dbReference type="NCBI Taxonomy" id="217067"/>
    <lineage>
        <taxon>Bacteria</taxon>
        <taxon>Pseudomonadati</taxon>
        <taxon>Pseudomonadota</taxon>
        <taxon>Alphaproteobacteria</taxon>
        <taxon>Hyphomicrobiales</taxon>
        <taxon>Xanthobacteraceae</taxon>
        <taxon>Labrys</taxon>
    </lineage>
</organism>
<gene>
    <name evidence="1" type="ORF">J3R73_003326</name>
</gene>
<dbReference type="RefSeq" id="WP_307428988.1">
    <property type="nucleotide sequence ID" value="NZ_JAUSVK010000001.1"/>
</dbReference>
<evidence type="ECO:0000313" key="1">
    <source>
        <dbReference type="EMBL" id="MDQ0393534.1"/>
    </source>
</evidence>
<evidence type="ECO:0000313" key="2">
    <source>
        <dbReference type="Proteomes" id="UP001237448"/>
    </source>
</evidence>
<dbReference type="EMBL" id="JAUSVK010000001">
    <property type="protein sequence ID" value="MDQ0393534.1"/>
    <property type="molecule type" value="Genomic_DNA"/>
</dbReference>
<proteinExistence type="predicted"/>